<dbReference type="RefSeq" id="WP_138125155.1">
    <property type="nucleotide sequence ID" value="NZ_SWLG01000005.1"/>
</dbReference>
<dbReference type="AlphaFoldDB" id="A0A5R9F283"/>
<comment type="caution">
    <text evidence="1">The sequence shown here is derived from an EMBL/GenBank/DDBJ whole genome shotgun (WGS) entry which is preliminary data.</text>
</comment>
<keyword evidence="2" id="KW-1185">Reference proteome</keyword>
<dbReference type="EMBL" id="SWLG01000005">
    <property type="protein sequence ID" value="TLS37762.1"/>
    <property type="molecule type" value="Genomic_DNA"/>
</dbReference>
<protein>
    <submittedName>
        <fullName evidence="1">DUF3954 domain-containing protein</fullName>
    </submittedName>
</protein>
<dbReference type="InterPro" id="IPR025017">
    <property type="entry name" value="DUF3954"/>
</dbReference>
<organism evidence="1 2">
    <name type="scientific">Exobacillus caeni</name>
    <dbReference type="NCBI Taxonomy" id="2574798"/>
    <lineage>
        <taxon>Bacteria</taxon>
        <taxon>Bacillati</taxon>
        <taxon>Bacillota</taxon>
        <taxon>Bacilli</taxon>
        <taxon>Bacillales</taxon>
        <taxon>Guptibacillaceae</taxon>
        <taxon>Exobacillus</taxon>
    </lineage>
</organism>
<accession>A0A5R9F283</accession>
<sequence>METQKESKVSIDKTKNGIYVVSNGELFSLPAPPSGFGKTIVLWQYGEFMNAEESAIYRPNELNKNQGDV</sequence>
<dbReference type="Pfam" id="PF13128">
    <property type="entry name" value="DUF3954"/>
    <property type="match status" value="1"/>
</dbReference>
<dbReference type="Proteomes" id="UP000308230">
    <property type="component" value="Unassembled WGS sequence"/>
</dbReference>
<reference evidence="1 2" key="1">
    <citation type="submission" date="2019-04" db="EMBL/GenBank/DDBJ databases">
        <title>Bacillus caeni sp. nov., a bacterium isolated from mangrove sediment.</title>
        <authorList>
            <person name="Huang H."/>
            <person name="Mo K."/>
            <person name="Hu Y."/>
        </authorList>
    </citation>
    <scope>NUCLEOTIDE SEQUENCE [LARGE SCALE GENOMIC DNA]</scope>
    <source>
        <strain evidence="1 2">HB172195</strain>
    </source>
</reference>
<proteinExistence type="predicted"/>
<dbReference type="OrthoDB" id="2909155at2"/>
<evidence type="ECO:0000313" key="1">
    <source>
        <dbReference type="EMBL" id="TLS37762.1"/>
    </source>
</evidence>
<name>A0A5R9F283_9BACL</name>
<gene>
    <name evidence="1" type="ORF">FCL54_08040</name>
</gene>
<evidence type="ECO:0000313" key="2">
    <source>
        <dbReference type="Proteomes" id="UP000308230"/>
    </source>
</evidence>